<feature type="transmembrane region" description="Helical" evidence="2">
    <location>
        <begin position="56"/>
        <end position="75"/>
    </location>
</feature>
<name>A0A1M4U6I1_9CLOT</name>
<feature type="transmembrane region" description="Helical" evidence="2">
    <location>
        <begin position="82"/>
        <end position="99"/>
    </location>
</feature>
<dbReference type="Pfam" id="PF07690">
    <property type="entry name" value="MFS_1"/>
    <property type="match status" value="1"/>
</dbReference>
<dbReference type="InterPro" id="IPR036259">
    <property type="entry name" value="MFS_trans_sf"/>
</dbReference>
<dbReference type="PANTHER" id="PTHR23520:SF5">
    <property type="entry name" value="TRANSPORTER, PUTATIVE (AFU_ORTHOLOGUE AFUA_3G04000)-RELATED"/>
    <property type="match status" value="1"/>
</dbReference>
<feature type="transmembrane region" description="Helical" evidence="2">
    <location>
        <begin position="202"/>
        <end position="221"/>
    </location>
</feature>
<organism evidence="3 4">
    <name type="scientific">Clostridium fallax</name>
    <dbReference type="NCBI Taxonomy" id="1533"/>
    <lineage>
        <taxon>Bacteria</taxon>
        <taxon>Bacillati</taxon>
        <taxon>Bacillota</taxon>
        <taxon>Clostridia</taxon>
        <taxon>Eubacteriales</taxon>
        <taxon>Clostridiaceae</taxon>
        <taxon>Clostridium</taxon>
    </lineage>
</organism>
<dbReference type="Gene3D" id="1.20.1250.20">
    <property type="entry name" value="MFS general substrate transporter like domains"/>
    <property type="match status" value="1"/>
</dbReference>
<reference evidence="3 4" key="1">
    <citation type="submission" date="2016-11" db="EMBL/GenBank/DDBJ databases">
        <authorList>
            <person name="Jaros S."/>
            <person name="Januszkiewicz K."/>
            <person name="Wedrychowicz H."/>
        </authorList>
    </citation>
    <scope>NUCLEOTIDE SEQUENCE [LARGE SCALE GENOMIC DNA]</scope>
    <source>
        <strain evidence="3 4">DSM 2631</strain>
    </source>
</reference>
<feature type="transmembrane region" description="Helical" evidence="2">
    <location>
        <begin position="21"/>
        <end position="44"/>
    </location>
</feature>
<dbReference type="AlphaFoldDB" id="A0A1M4U6I1"/>
<dbReference type="GO" id="GO:0005886">
    <property type="term" value="C:plasma membrane"/>
    <property type="evidence" value="ECO:0007669"/>
    <property type="project" value="UniProtKB-SubCell"/>
</dbReference>
<feature type="transmembrane region" description="Helical" evidence="2">
    <location>
        <begin position="319"/>
        <end position="340"/>
    </location>
</feature>
<keyword evidence="2" id="KW-0812">Transmembrane</keyword>
<evidence type="ECO:0000256" key="2">
    <source>
        <dbReference type="SAM" id="Phobius"/>
    </source>
</evidence>
<accession>A0A1M4U6I1</accession>
<evidence type="ECO:0000313" key="4">
    <source>
        <dbReference type="Proteomes" id="UP000184035"/>
    </source>
</evidence>
<comment type="subcellular location">
    <subcellularLocation>
        <location evidence="1">Cell membrane</location>
        <topology evidence="1">Multi-pass membrane protein</topology>
    </subcellularLocation>
</comment>
<keyword evidence="4" id="KW-1185">Reference proteome</keyword>
<feature type="transmembrane region" description="Helical" evidence="2">
    <location>
        <begin position="254"/>
        <end position="273"/>
    </location>
</feature>
<dbReference type="EMBL" id="FQVM01000004">
    <property type="protein sequence ID" value="SHE52362.1"/>
    <property type="molecule type" value="Genomic_DNA"/>
</dbReference>
<feature type="transmembrane region" description="Helical" evidence="2">
    <location>
        <begin position="384"/>
        <end position="407"/>
    </location>
</feature>
<gene>
    <name evidence="3" type="ORF">SAMN05443638_10462</name>
</gene>
<dbReference type="RefSeq" id="WP_072893118.1">
    <property type="nucleotide sequence ID" value="NZ_FQVM01000004.1"/>
</dbReference>
<proteinExistence type="predicted"/>
<evidence type="ECO:0000256" key="1">
    <source>
        <dbReference type="ARBA" id="ARBA00004651"/>
    </source>
</evidence>
<sequence length="461" mass="52104">MNENLVEGINPDQKRWTRNCYVFILSYIFMGAVTGITNDAYITFLQLSSPDVVKALPVYTGISTLAMAAILLLANKVGYKKLIIPAPIILVLSLIMTIYSDNPTLLLVGCILINIGAGLYDYIYPLIITSYTTRERRTLIFSRTLYCNIISQSILTFFDGKMVVYNFAQRMGISYGEASTLTRHSDELTQVQFTNYMASYRAVLWVACAFTVISCICLFFLKEKPEDYRTIKKEIKVESTKKKSFDWSIFRNKYIIFWLVFMLLIRFGASLIVQYFPVYLNEFLHINRGTTSTILTLQSVAMVLFIMLTPYIEKKFGAIIGLGGFTILSIPLMFIMANGAMLGSNVAWIVGIVLFFRSGLANACNPISSSLPLTFVSKDERPAYNSVIILVSAIGTILAGFFCRFFLLTSPSGYANAYYYTSALYGLASVILILVFYKKYNRVNVDEENDTKLEEEEQLEK</sequence>
<feature type="transmembrane region" description="Helical" evidence="2">
    <location>
        <begin position="105"/>
        <end position="128"/>
    </location>
</feature>
<dbReference type="GO" id="GO:0022857">
    <property type="term" value="F:transmembrane transporter activity"/>
    <property type="evidence" value="ECO:0007669"/>
    <property type="project" value="InterPro"/>
</dbReference>
<evidence type="ECO:0000313" key="3">
    <source>
        <dbReference type="EMBL" id="SHE52362.1"/>
    </source>
</evidence>
<dbReference type="PANTHER" id="PTHR23520">
    <property type="entry name" value="TRANSPORTER, PUTATIVE (AFU_ORTHOLOGUE AFUA_3G04000)-RELATED"/>
    <property type="match status" value="1"/>
</dbReference>
<dbReference type="STRING" id="1533.SAMN05443638_10462"/>
<feature type="transmembrane region" description="Helical" evidence="2">
    <location>
        <begin position="293"/>
        <end position="312"/>
    </location>
</feature>
<dbReference type="InterPro" id="IPR011701">
    <property type="entry name" value="MFS"/>
</dbReference>
<dbReference type="Proteomes" id="UP000184035">
    <property type="component" value="Unassembled WGS sequence"/>
</dbReference>
<protein>
    <submittedName>
        <fullName evidence="3">Major Facilitator Superfamily protein</fullName>
    </submittedName>
</protein>
<feature type="transmembrane region" description="Helical" evidence="2">
    <location>
        <begin position="140"/>
        <end position="158"/>
    </location>
</feature>
<feature type="transmembrane region" description="Helical" evidence="2">
    <location>
        <begin position="419"/>
        <end position="437"/>
    </location>
</feature>
<keyword evidence="2" id="KW-1133">Transmembrane helix</keyword>
<dbReference type="SUPFAM" id="SSF103473">
    <property type="entry name" value="MFS general substrate transporter"/>
    <property type="match status" value="1"/>
</dbReference>
<dbReference type="OrthoDB" id="2314803at2"/>
<feature type="transmembrane region" description="Helical" evidence="2">
    <location>
        <begin position="346"/>
        <end position="364"/>
    </location>
</feature>
<keyword evidence="2" id="KW-0472">Membrane</keyword>